<gene>
    <name evidence="3" type="ORF">P0Y53_15560</name>
</gene>
<evidence type="ECO:0000256" key="1">
    <source>
        <dbReference type="SAM" id="MobiDB-lite"/>
    </source>
</evidence>
<evidence type="ECO:0000313" key="3">
    <source>
        <dbReference type="EMBL" id="WEK33905.1"/>
    </source>
</evidence>
<name>A0AAJ6BDR0_9BACT</name>
<sequence>MKAYLLAILLLSTAAAHAQTSLNNYKYVIVPEKFSFAREEDQYGLNTLTRQLLEEKGFVAYLDNGQLPVELAGNKCNALLAEVVQKKSLMVTNLTLQLKDCQGNILFKSKEGKSREKEYFPAFTLALRDAFTSLKDVPYQYDGTVFATAQPVRTAPAAPATDNTPVPATTPAPAATPASTGTPAPAPAGVKPSEISGVLYAQATENGFQLVDTSPKKVLTLLKTSVPDHFIAEAAGRAGGLVFKKNSEWIFEYYKDNKLVSQKLDIKF</sequence>
<dbReference type="AlphaFoldDB" id="A0AAJ6BDR0"/>
<evidence type="ECO:0000256" key="2">
    <source>
        <dbReference type="SAM" id="SignalP"/>
    </source>
</evidence>
<protein>
    <submittedName>
        <fullName evidence="3">Uncharacterized protein</fullName>
    </submittedName>
</protein>
<feature type="chain" id="PRO_5042616066" evidence="2">
    <location>
        <begin position="19"/>
        <end position="268"/>
    </location>
</feature>
<proteinExistence type="predicted"/>
<dbReference type="Proteomes" id="UP001220610">
    <property type="component" value="Chromosome"/>
</dbReference>
<feature type="region of interest" description="Disordered" evidence="1">
    <location>
        <begin position="156"/>
        <end position="188"/>
    </location>
</feature>
<organism evidence="3 4">
    <name type="scientific">Candidatus Pseudobacter hemicellulosilyticus</name>
    <dbReference type="NCBI Taxonomy" id="3121375"/>
    <lineage>
        <taxon>Bacteria</taxon>
        <taxon>Pseudomonadati</taxon>
        <taxon>Bacteroidota</taxon>
        <taxon>Chitinophagia</taxon>
        <taxon>Chitinophagales</taxon>
        <taxon>Chitinophagaceae</taxon>
        <taxon>Pseudobacter</taxon>
    </lineage>
</organism>
<keyword evidence="2" id="KW-0732">Signal</keyword>
<feature type="compositionally biased region" description="Low complexity" evidence="1">
    <location>
        <begin position="156"/>
        <end position="183"/>
    </location>
</feature>
<feature type="signal peptide" evidence="2">
    <location>
        <begin position="1"/>
        <end position="18"/>
    </location>
</feature>
<dbReference type="EMBL" id="CP119311">
    <property type="protein sequence ID" value="WEK33905.1"/>
    <property type="molecule type" value="Genomic_DNA"/>
</dbReference>
<reference evidence="3" key="1">
    <citation type="submission" date="2023-03" db="EMBL/GenBank/DDBJ databases">
        <title>Andean soil-derived lignocellulolytic bacterial consortium as a source of novel taxa and putative plastic-active enzymes.</title>
        <authorList>
            <person name="Diaz-Garcia L."/>
            <person name="Chuvochina M."/>
            <person name="Feuerriegel G."/>
            <person name="Bunk B."/>
            <person name="Sproer C."/>
            <person name="Streit W.R."/>
            <person name="Rodriguez L.M."/>
            <person name="Overmann J."/>
            <person name="Jimenez D.J."/>
        </authorList>
    </citation>
    <scope>NUCLEOTIDE SEQUENCE</scope>
    <source>
        <strain evidence="3">MAG 7</strain>
    </source>
</reference>
<accession>A0AAJ6BDR0</accession>
<evidence type="ECO:0000313" key="4">
    <source>
        <dbReference type="Proteomes" id="UP001220610"/>
    </source>
</evidence>